<reference evidence="2" key="1">
    <citation type="submission" date="2017-01" db="EMBL/GenBank/DDBJ databases">
        <authorList>
            <person name="Varghese N."/>
            <person name="Submissions S."/>
        </authorList>
    </citation>
    <scope>NUCLEOTIDE SEQUENCE [LARGE SCALE GENOMIC DNA]</scope>
    <source>
        <strain evidence="2">DSM 19945</strain>
    </source>
</reference>
<dbReference type="STRING" id="453582.SAMN05421580_102241"/>
<gene>
    <name evidence="1" type="ORF">SAMN05421580_102241</name>
</gene>
<name>A0A1N7K4B9_9RHOB</name>
<proteinExistence type="predicted"/>
<keyword evidence="2" id="KW-1185">Reference proteome</keyword>
<dbReference type="AlphaFoldDB" id="A0A1N7K4B9"/>
<accession>A0A1N7K4B9</accession>
<evidence type="ECO:0000313" key="2">
    <source>
        <dbReference type="Proteomes" id="UP000186221"/>
    </source>
</evidence>
<dbReference type="RefSeq" id="WP_076483827.1">
    <property type="nucleotide sequence ID" value="NZ_FTOG01000002.1"/>
</dbReference>
<dbReference type="Proteomes" id="UP000186221">
    <property type="component" value="Unassembled WGS sequence"/>
</dbReference>
<dbReference type="EMBL" id="FTOG01000002">
    <property type="protein sequence ID" value="SIS56396.1"/>
    <property type="molecule type" value="Genomic_DNA"/>
</dbReference>
<sequence length="78" mass="8446">MTEQRACATDEVLHRINDARDALHDVRSIVTLVEMATEHNPTDENNAISFACAQAVNKVDDICARLALVADLVKGGAQ</sequence>
<evidence type="ECO:0000313" key="1">
    <source>
        <dbReference type="EMBL" id="SIS56396.1"/>
    </source>
</evidence>
<organism evidence="1 2">
    <name type="scientific">Rhodobacter aestuarii</name>
    <dbReference type="NCBI Taxonomy" id="453582"/>
    <lineage>
        <taxon>Bacteria</taxon>
        <taxon>Pseudomonadati</taxon>
        <taxon>Pseudomonadota</taxon>
        <taxon>Alphaproteobacteria</taxon>
        <taxon>Rhodobacterales</taxon>
        <taxon>Rhodobacter group</taxon>
        <taxon>Rhodobacter</taxon>
    </lineage>
</organism>
<protein>
    <submittedName>
        <fullName evidence="1">Uncharacterized protein</fullName>
    </submittedName>
</protein>